<comment type="caution">
    <text evidence="2">The sequence shown here is derived from an EMBL/GenBank/DDBJ whole genome shotgun (WGS) entry which is preliminary data.</text>
</comment>
<evidence type="ECO:0000259" key="1">
    <source>
        <dbReference type="PROSITE" id="PS51819"/>
    </source>
</evidence>
<dbReference type="AlphaFoldDB" id="A0A7X1Z881"/>
<organism evidence="2 3">
    <name type="scientific">Lactococcus hircilactis</name>
    <dbReference type="NCBI Taxonomy" id="1494462"/>
    <lineage>
        <taxon>Bacteria</taxon>
        <taxon>Bacillati</taxon>
        <taxon>Bacillota</taxon>
        <taxon>Bacilli</taxon>
        <taxon>Lactobacillales</taxon>
        <taxon>Streptococcaceae</taxon>
        <taxon>Lactococcus</taxon>
    </lineage>
</organism>
<keyword evidence="3" id="KW-1185">Reference proteome</keyword>
<evidence type="ECO:0000313" key="2">
    <source>
        <dbReference type="EMBL" id="MQW39644.1"/>
    </source>
</evidence>
<protein>
    <submittedName>
        <fullName evidence="2">Glyoxalase</fullName>
    </submittedName>
</protein>
<evidence type="ECO:0000313" key="3">
    <source>
        <dbReference type="Proteomes" id="UP000439550"/>
    </source>
</evidence>
<gene>
    <name evidence="2" type="ORF">GHI93_06815</name>
</gene>
<dbReference type="Proteomes" id="UP000439550">
    <property type="component" value="Unassembled WGS sequence"/>
</dbReference>
<dbReference type="InterPro" id="IPR029068">
    <property type="entry name" value="Glyas_Bleomycin-R_OHBP_Dase"/>
</dbReference>
<dbReference type="RefSeq" id="WP_153496312.1">
    <property type="nucleotide sequence ID" value="NZ_CAXYUY010000010.1"/>
</dbReference>
<dbReference type="PROSITE" id="PS51819">
    <property type="entry name" value="VOC"/>
    <property type="match status" value="1"/>
</dbReference>
<dbReference type="InterPro" id="IPR037523">
    <property type="entry name" value="VOC_core"/>
</dbReference>
<dbReference type="SUPFAM" id="SSF54593">
    <property type="entry name" value="Glyoxalase/Bleomycin resistance protein/Dihydroxybiphenyl dioxygenase"/>
    <property type="match status" value="1"/>
</dbReference>
<dbReference type="Gene3D" id="3.10.180.10">
    <property type="entry name" value="2,3-Dihydroxybiphenyl 1,2-Dioxygenase, domain 1"/>
    <property type="match status" value="1"/>
</dbReference>
<feature type="domain" description="VOC" evidence="1">
    <location>
        <begin position="2"/>
        <end position="123"/>
    </location>
</feature>
<accession>A0A7X1Z881</accession>
<proteinExistence type="predicted"/>
<name>A0A7X1Z881_9LACT</name>
<reference evidence="2 3" key="1">
    <citation type="submission" date="2019-10" db="EMBL/GenBank/DDBJ databases">
        <authorList>
            <person name="Dong K."/>
        </authorList>
    </citation>
    <scope>NUCLEOTIDE SEQUENCE [LARGE SCALE GENOMIC DNA]</scope>
    <source>
        <strain evidence="2 3">DSM 28960</strain>
    </source>
</reference>
<dbReference type="EMBL" id="WITJ01000008">
    <property type="protein sequence ID" value="MQW39644.1"/>
    <property type="molecule type" value="Genomic_DNA"/>
</dbReference>
<dbReference type="OrthoDB" id="9803079at2"/>
<sequence length="123" mass="13740">MSFNMCTNLYVEDVKAEADFFEAIGFYVVSRQKVGGAETILLAPTRKGNARLQVWPIELIRQMSPEVADSKPSILFTITDGIEAMRTKVLTQGLTTSTITKRGENLTFNFESPSGTYFAFMQI</sequence>